<sequence>MAYCDFCAKLTVALIQYQDVRFHPNLKSLKDSAESGCAFCGLCWSTIQSECIPLHITELLNGERPSTYGDEVRDKPFYPSIWLHGQIMPTGPGTRGGVESGGCIWLTSGSCRVLDGDLGYELFSETNPPGSPIAISLSCYADTLKTTNETILEFLVEIPEDSLTKTHQETIQFTRALGFEYLWIDALCIIQGDAQDWAFESRHMEQVYGNAALTVMAARSPDSRLGFMTAAGGTKRQPCAIPLSSSNNNHLYIDRPRQRALGPTTTRGWCYQEEALSKRTITFNEDQMVYKCLTWNSWEDGSSNMWGSPSSSSTPVFPSTAPDMKVRKDKTLNMWYGKIEQFTKRSLSNPHDIFGAIASIAKLGHGALGSRYLAGLWEDDMARGLLWKPRYHLHNIFHRPVTRPRPAFLRLRRKWDEFGKDGFIRIKPGLENNRWTTDETCGVDTLHMPYCELSVVGQLAEASVLDAPASDYVFKKPEGWWKFYWVNKAAKFGSLLTDADETDADDASWDERVVAIGLFDVPEEARKKVWCLNVIDREGLMLVKDAEQ</sequence>
<reference evidence="2" key="1">
    <citation type="journal article" date="2020" name="Phytopathology">
        <title>Genome Sequence Resources of Colletotrichum truncatum, C. plurivorum, C. musicola, and C. sojae: Four Species Pathogenic to Soybean (Glycine max).</title>
        <authorList>
            <person name="Rogerio F."/>
            <person name="Boufleur T.R."/>
            <person name="Ciampi-Guillardi M."/>
            <person name="Sukno S.A."/>
            <person name="Thon M.R."/>
            <person name="Massola Junior N.S."/>
            <person name="Baroncelli R."/>
        </authorList>
    </citation>
    <scope>NUCLEOTIDE SEQUENCE</scope>
    <source>
        <strain evidence="2">LFN00145</strain>
    </source>
</reference>
<evidence type="ECO:0000313" key="2">
    <source>
        <dbReference type="EMBL" id="KAF6821894.1"/>
    </source>
</evidence>
<gene>
    <name evidence="2" type="ORF">CPLU01_12342</name>
</gene>
<comment type="caution">
    <text evidence="2">The sequence shown here is derived from an EMBL/GenBank/DDBJ whole genome shotgun (WGS) entry which is preliminary data.</text>
</comment>
<evidence type="ECO:0000313" key="3">
    <source>
        <dbReference type="Proteomes" id="UP000654918"/>
    </source>
</evidence>
<organism evidence="2 3">
    <name type="scientific">Colletotrichum plurivorum</name>
    <dbReference type="NCBI Taxonomy" id="2175906"/>
    <lineage>
        <taxon>Eukaryota</taxon>
        <taxon>Fungi</taxon>
        <taxon>Dikarya</taxon>
        <taxon>Ascomycota</taxon>
        <taxon>Pezizomycotina</taxon>
        <taxon>Sordariomycetes</taxon>
        <taxon>Hypocreomycetidae</taxon>
        <taxon>Glomerellales</taxon>
        <taxon>Glomerellaceae</taxon>
        <taxon>Colletotrichum</taxon>
        <taxon>Colletotrichum orchidearum species complex</taxon>
    </lineage>
</organism>
<evidence type="ECO:0000259" key="1">
    <source>
        <dbReference type="Pfam" id="PF06985"/>
    </source>
</evidence>
<dbReference type="Pfam" id="PF06985">
    <property type="entry name" value="HET"/>
    <property type="match status" value="1"/>
</dbReference>
<feature type="domain" description="Heterokaryon incompatibility" evidence="1">
    <location>
        <begin position="158"/>
        <end position="273"/>
    </location>
</feature>
<accession>A0A8H6JZ03</accession>
<proteinExistence type="predicted"/>
<dbReference type="PANTHER" id="PTHR33112">
    <property type="entry name" value="DOMAIN PROTEIN, PUTATIVE-RELATED"/>
    <property type="match status" value="1"/>
</dbReference>
<name>A0A8H6JZ03_9PEZI</name>
<dbReference type="PANTHER" id="PTHR33112:SF10">
    <property type="entry name" value="TOL"/>
    <property type="match status" value="1"/>
</dbReference>
<dbReference type="Proteomes" id="UP000654918">
    <property type="component" value="Unassembled WGS sequence"/>
</dbReference>
<dbReference type="EMBL" id="WIGO01000252">
    <property type="protein sequence ID" value="KAF6821894.1"/>
    <property type="molecule type" value="Genomic_DNA"/>
</dbReference>
<protein>
    <recommendedName>
        <fullName evidence="1">Heterokaryon incompatibility domain-containing protein</fullName>
    </recommendedName>
</protein>
<dbReference type="AlphaFoldDB" id="A0A8H6JZ03"/>
<keyword evidence="3" id="KW-1185">Reference proteome</keyword>
<dbReference type="InterPro" id="IPR010730">
    <property type="entry name" value="HET"/>
</dbReference>